<protein>
    <recommendedName>
        <fullName evidence="3">3-hydroxy-3-methylglutaryl coenzyme A reductase</fullName>
        <shortName evidence="3">HMG-CoA reductase</shortName>
        <ecNumber evidence="3">1.1.1.88</ecNumber>
    </recommendedName>
</protein>
<dbReference type="SUPFAM" id="SSF55035">
    <property type="entry name" value="NAD-binding domain of HMG-CoA reductase"/>
    <property type="match status" value="1"/>
</dbReference>
<dbReference type="Proteomes" id="UP000295131">
    <property type="component" value="Unassembled WGS sequence"/>
</dbReference>
<evidence type="ECO:0000256" key="3">
    <source>
        <dbReference type="RuleBase" id="RU361219"/>
    </source>
</evidence>
<name>A0A4R5PHT0_9HYPH</name>
<dbReference type="PROSITE" id="PS50065">
    <property type="entry name" value="HMG_COA_REDUCTASE_4"/>
    <property type="match status" value="1"/>
</dbReference>
<dbReference type="Pfam" id="PF00368">
    <property type="entry name" value="HMG-CoA_red"/>
    <property type="match status" value="1"/>
</dbReference>
<evidence type="ECO:0000313" key="5">
    <source>
        <dbReference type="Proteomes" id="UP000295131"/>
    </source>
</evidence>
<dbReference type="GO" id="GO:0140643">
    <property type="term" value="F:hydroxymethylglutaryl-CoA reductase (NADH) activity"/>
    <property type="evidence" value="ECO:0007669"/>
    <property type="project" value="UniProtKB-EC"/>
</dbReference>
<evidence type="ECO:0000256" key="2">
    <source>
        <dbReference type="ARBA" id="ARBA00023002"/>
    </source>
</evidence>
<dbReference type="Gene3D" id="1.10.8.660">
    <property type="match status" value="1"/>
</dbReference>
<keyword evidence="5" id="KW-1185">Reference proteome</keyword>
<keyword evidence="2 3" id="KW-0560">Oxidoreductase</keyword>
<reference evidence="4 5" key="1">
    <citation type="journal article" date="2013" name="Int. J. Syst. Evol. Microbiol.">
        <title>Hoeflea suaedae sp. nov., an endophytic bacterium isolated from the root of the halophyte Suaeda maritima.</title>
        <authorList>
            <person name="Chung E.J."/>
            <person name="Park J.A."/>
            <person name="Pramanik P."/>
            <person name="Bibi F."/>
            <person name="Jeon C.O."/>
            <person name="Chung Y.R."/>
        </authorList>
    </citation>
    <scope>NUCLEOTIDE SEQUENCE [LARGE SCALE GENOMIC DNA]</scope>
    <source>
        <strain evidence="4 5">YC6898</strain>
    </source>
</reference>
<dbReference type="GO" id="GO:0004420">
    <property type="term" value="F:hydroxymethylglutaryl-CoA reductase (NADPH) activity"/>
    <property type="evidence" value="ECO:0007669"/>
    <property type="project" value="InterPro"/>
</dbReference>
<keyword evidence="3" id="KW-0520">NAD</keyword>
<evidence type="ECO:0000313" key="4">
    <source>
        <dbReference type="EMBL" id="TDH34480.1"/>
    </source>
</evidence>
<dbReference type="InterPro" id="IPR009023">
    <property type="entry name" value="HMG_CoA_Rdtase_NAD(P)-bd_sf"/>
</dbReference>
<comment type="caution">
    <text evidence="4">The sequence shown here is derived from an EMBL/GenBank/DDBJ whole genome shotgun (WGS) entry which is preliminary data.</text>
</comment>
<dbReference type="Gene3D" id="3.90.770.10">
    <property type="entry name" value="3-hydroxy-3-methylglutaryl-coenzyme A Reductase, Chain A, domain 2"/>
    <property type="match status" value="2"/>
</dbReference>
<organism evidence="4 5">
    <name type="scientific">Pseudohoeflea suaedae</name>
    <dbReference type="NCBI Taxonomy" id="877384"/>
    <lineage>
        <taxon>Bacteria</taxon>
        <taxon>Pseudomonadati</taxon>
        <taxon>Pseudomonadota</taxon>
        <taxon>Alphaproteobacteria</taxon>
        <taxon>Hyphomicrobiales</taxon>
        <taxon>Rhizobiaceae</taxon>
        <taxon>Pseudohoeflea</taxon>
    </lineage>
</organism>
<dbReference type="EC" id="1.1.1.88" evidence="3"/>
<dbReference type="PROSITE" id="PS00318">
    <property type="entry name" value="HMG_COA_REDUCTASE_2"/>
    <property type="match status" value="1"/>
</dbReference>
<comment type="catalytic activity">
    <reaction evidence="3">
        <text>(R)-mevalonate + 2 NAD(+) + CoA = (3S)-3-hydroxy-3-methylglutaryl-CoA + 2 NADH + 2 H(+)</text>
        <dbReference type="Rhea" id="RHEA:14833"/>
        <dbReference type="ChEBI" id="CHEBI:15378"/>
        <dbReference type="ChEBI" id="CHEBI:36464"/>
        <dbReference type="ChEBI" id="CHEBI:43074"/>
        <dbReference type="ChEBI" id="CHEBI:57287"/>
        <dbReference type="ChEBI" id="CHEBI:57540"/>
        <dbReference type="ChEBI" id="CHEBI:57945"/>
        <dbReference type="EC" id="1.1.1.88"/>
    </reaction>
</comment>
<comment type="pathway">
    <text evidence="3">Metabolic intermediate metabolism; (R)-mevalonate degradation; (S)-3-hydroxy-3-methylglutaryl-CoA from (R)-mevalonate: step 1/1.</text>
</comment>
<proteinExistence type="inferred from homology"/>
<dbReference type="InterPro" id="IPR004553">
    <property type="entry name" value="HMG_CoA_Rdtase_bac-typ"/>
</dbReference>
<gene>
    <name evidence="4" type="ORF">E2A64_17635</name>
</gene>
<dbReference type="InterPro" id="IPR009029">
    <property type="entry name" value="HMG_CoA_Rdtase_sub-bd_dom_sf"/>
</dbReference>
<dbReference type="PANTHER" id="PTHR10572">
    <property type="entry name" value="3-HYDROXY-3-METHYLGLUTARYL-COENZYME A REDUCTASE"/>
    <property type="match status" value="1"/>
</dbReference>
<evidence type="ECO:0000256" key="1">
    <source>
        <dbReference type="ARBA" id="ARBA00007661"/>
    </source>
</evidence>
<dbReference type="GO" id="GO:0015936">
    <property type="term" value="P:coenzyme A metabolic process"/>
    <property type="evidence" value="ECO:0007669"/>
    <property type="project" value="InterPro"/>
</dbReference>
<dbReference type="InterPro" id="IPR023074">
    <property type="entry name" value="HMG_CoA_Rdtase_cat_sf"/>
</dbReference>
<dbReference type="InterPro" id="IPR002202">
    <property type="entry name" value="HMG_CoA_Rdtase"/>
</dbReference>
<dbReference type="InterPro" id="IPR023076">
    <property type="entry name" value="HMG_CoA_Rdtase_CS"/>
</dbReference>
<comment type="similarity">
    <text evidence="1 3">Belongs to the HMG-CoA reductase family.</text>
</comment>
<dbReference type="CDD" id="cd00644">
    <property type="entry name" value="HMG-CoA_reductase_classII"/>
    <property type="match status" value="1"/>
</dbReference>
<dbReference type="AlphaFoldDB" id="A0A4R5PHT0"/>
<dbReference type="PROSITE" id="PS01192">
    <property type="entry name" value="HMG_COA_REDUCTASE_3"/>
    <property type="match status" value="1"/>
</dbReference>
<dbReference type="EMBL" id="SMSI01000004">
    <property type="protein sequence ID" value="TDH34480.1"/>
    <property type="molecule type" value="Genomic_DNA"/>
</dbReference>
<dbReference type="UniPathway" id="UPA00257">
    <property type="reaction ID" value="UER00367"/>
</dbReference>
<dbReference type="PANTHER" id="PTHR10572:SF24">
    <property type="entry name" value="3-HYDROXY-3-METHYLGLUTARYL-COENZYME A REDUCTASE"/>
    <property type="match status" value="1"/>
</dbReference>
<dbReference type="SUPFAM" id="SSF56542">
    <property type="entry name" value="Substrate-binding domain of HMG-CoA reductase"/>
    <property type="match status" value="1"/>
</dbReference>
<accession>A0A4R5PHT0</accession>
<dbReference type="NCBIfam" id="TIGR00532">
    <property type="entry name" value="HMG_CoA_R_NAD"/>
    <property type="match status" value="1"/>
</dbReference>
<dbReference type="PROSITE" id="PS00066">
    <property type="entry name" value="HMG_COA_REDUCTASE_1"/>
    <property type="match status" value="1"/>
</dbReference>
<sequence>MTAVSAGFRASGVNAAHGRKDVNAQTGRINSRLEGFRNLTPAERWEKVVAATGLGAEDAALLSAPGALPIETADGMIENVVGTFELPMGVAANFTVNGTDYIIPMAVEEPSIIAAASYMARIARDCGGFETSVTDPLMRAQVQLVGVSDPYGARLRILAGKDEIVAAANACDKVLVELGGGCRDIEVHVFPTTQSGPMVVMHLIVDVRDAMGANTVNTMAERVAPLIEKLTGGTVRLRILSNLADLRLARARVCVTPEAMTTKDFSGADMIDRMIEAYSFAAIDPYRAATHNKGIMNGIDPLIVATGNDWRAIEAGAHAWAVRQGHYASLSTWEKDGDGRLVGTLEMPMAVGIVGGATKTHPLAQLALRIMKISSAGELAQLCVALGLAQNMAALRALATEGIQRGHMALHARNIAIVAGAQGAEIEAIARKLAEAHDVRTERARDLLAELRKE</sequence>
<dbReference type="OrthoDB" id="9764892at2"/>
<dbReference type="PRINTS" id="PR00071">
    <property type="entry name" value="HMGCOARDTASE"/>
</dbReference>